<evidence type="ECO:0000313" key="2">
    <source>
        <dbReference type="EMBL" id="MPL89185.1"/>
    </source>
</evidence>
<protein>
    <submittedName>
        <fullName evidence="2">Uncharacterized protein</fullName>
    </submittedName>
</protein>
<organism evidence="2">
    <name type="scientific">bioreactor metagenome</name>
    <dbReference type="NCBI Taxonomy" id="1076179"/>
    <lineage>
        <taxon>unclassified sequences</taxon>
        <taxon>metagenomes</taxon>
        <taxon>ecological metagenomes</taxon>
    </lineage>
</organism>
<dbReference type="EMBL" id="VSSQ01000275">
    <property type="protein sequence ID" value="MPL89185.1"/>
    <property type="molecule type" value="Genomic_DNA"/>
</dbReference>
<reference evidence="2" key="1">
    <citation type="submission" date="2019-08" db="EMBL/GenBank/DDBJ databases">
        <authorList>
            <person name="Kucharzyk K."/>
            <person name="Murdoch R.W."/>
            <person name="Higgins S."/>
            <person name="Loffler F."/>
        </authorList>
    </citation>
    <scope>NUCLEOTIDE SEQUENCE</scope>
</reference>
<dbReference type="AlphaFoldDB" id="A0A644VDH2"/>
<feature type="region of interest" description="Disordered" evidence="1">
    <location>
        <begin position="48"/>
        <end position="68"/>
    </location>
</feature>
<dbReference type="Pfam" id="PF24434">
    <property type="entry name" value="DUF7557"/>
    <property type="match status" value="1"/>
</dbReference>
<gene>
    <name evidence="2" type="ORF">SDC9_35218</name>
</gene>
<name>A0A644VDH2_9ZZZZ</name>
<accession>A0A644VDH2</accession>
<feature type="compositionally biased region" description="Polar residues" evidence="1">
    <location>
        <begin position="49"/>
        <end position="58"/>
    </location>
</feature>
<evidence type="ECO:0000256" key="1">
    <source>
        <dbReference type="SAM" id="MobiDB-lite"/>
    </source>
</evidence>
<proteinExistence type="predicted"/>
<comment type="caution">
    <text evidence="2">The sequence shown here is derived from an EMBL/GenBank/DDBJ whole genome shotgun (WGS) entry which is preliminary data.</text>
</comment>
<dbReference type="InterPro" id="IPR055979">
    <property type="entry name" value="DUF7557"/>
</dbReference>
<sequence>MSQMGHNNKSGKTIRLGSAALDRLDKLRHKGQSYDGLITELLDLHESETLTGQKITSSKRTRSDDEQV</sequence>